<sequence>MLLLYEADCLSAVGSSVEQVKSRFQPSSSVGIRWNAPIGCIPTHRRLTVLSQTWTTDAWQDERARGRSWRIESGKGRGMDNGRWRRIWRRLPLVEV</sequence>
<reference evidence="3 4" key="1">
    <citation type="journal article" date="2020" name="Nat. Food">
        <title>A phased Vanilla planifolia genome enables genetic improvement of flavour and production.</title>
        <authorList>
            <person name="Hasing T."/>
            <person name="Tang H."/>
            <person name="Brym M."/>
            <person name="Khazi F."/>
            <person name="Huang T."/>
            <person name="Chambers A.H."/>
        </authorList>
    </citation>
    <scope>NUCLEOTIDE SEQUENCE [LARGE SCALE GENOMIC DNA]</scope>
    <source>
        <tissue evidence="1">Leaf</tissue>
    </source>
</reference>
<dbReference type="Proteomes" id="UP000639772">
    <property type="component" value="Chromosome 12"/>
</dbReference>
<proteinExistence type="predicted"/>
<dbReference type="AlphaFoldDB" id="A0A835UED5"/>
<evidence type="ECO:0000313" key="3">
    <source>
        <dbReference type="Proteomes" id="UP000636800"/>
    </source>
</evidence>
<keyword evidence="3" id="KW-1185">Reference proteome</keyword>
<evidence type="ECO:0000313" key="4">
    <source>
        <dbReference type="Proteomes" id="UP000639772"/>
    </source>
</evidence>
<comment type="caution">
    <text evidence="1">The sequence shown here is derived from an EMBL/GenBank/DDBJ whole genome shotgun (WGS) entry which is preliminary data.</text>
</comment>
<accession>A0A835UED5</accession>
<evidence type="ECO:0000313" key="2">
    <source>
        <dbReference type="EMBL" id="KAG0459785.1"/>
    </source>
</evidence>
<protein>
    <submittedName>
        <fullName evidence="1">Uncharacterized protein</fullName>
    </submittedName>
</protein>
<evidence type="ECO:0000313" key="1">
    <source>
        <dbReference type="EMBL" id="KAG0458183.1"/>
    </source>
</evidence>
<dbReference type="Proteomes" id="UP000636800">
    <property type="component" value="Chromosome 12"/>
</dbReference>
<organism evidence="1 3">
    <name type="scientific">Vanilla planifolia</name>
    <name type="common">Vanilla</name>
    <dbReference type="NCBI Taxonomy" id="51239"/>
    <lineage>
        <taxon>Eukaryota</taxon>
        <taxon>Viridiplantae</taxon>
        <taxon>Streptophyta</taxon>
        <taxon>Embryophyta</taxon>
        <taxon>Tracheophyta</taxon>
        <taxon>Spermatophyta</taxon>
        <taxon>Magnoliopsida</taxon>
        <taxon>Liliopsida</taxon>
        <taxon>Asparagales</taxon>
        <taxon>Orchidaceae</taxon>
        <taxon>Vanilloideae</taxon>
        <taxon>Vanilleae</taxon>
        <taxon>Vanilla</taxon>
    </lineage>
</organism>
<dbReference type="EMBL" id="JADCNL010000012">
    <property type="protein sequence ID" value="KAG0458183.1"/>
    <property type="molecule type" value="Genomic_DNA"/>
</dbReference>
<gene>
    <name evidence="2" type="ORF">HPP92_022913</name>
    <name evidence="1" type="ORF">HPP92_023340</name>
</gene>
<dbReference type="EMBL" id="JADCNM010000012">
    <property type="protein sequence ID" value="KAG0459785.1"/>
    <property type="molecule type" value="Genomic_DNA"/>
</dbReference>
<name>A0A835UED5_VANPL</name>